<dbReference type="GO" id="GO:0005524">
    <property type="term" value="F:ATP binding"/>
    <property type="evidence" value="ECO:0007669"/>
    <property type="project" value="InterPro"/>
</dbReference>
<gene>
    <name evidence="4" type="primary">glk</name>
    <name evidence="4" type="ORF">TG4357_03522</name>
</gene>
<dbReference type="InterPro" id="IPR043129">
    <property type="entry name" value="ATPase_NBD"/>
</dbReference>
<dbReference type="Proteomes" id="UP000051587">
    <property type="component" value="Unassembled WGS sequence"/>
</dbReference>
<dbReference type="EC" id="2.7.1.2" evidence="4"/>
<dbReference type="InterPro" id="IPR003836">
    <property type="entry name" value="Glucokinase"/>
</dbReference>
<dbReference type="PANTHER" id="PTHR47690">
    <property type="entry name" value="GLUCOKINASE"/>
    <property type="match status" value="1"/>
</dbReference>
<keyword evidence="1 4" id="KW-0808">Transferase</keyword>
<evidence type="ECO:0000256" key="2">
    <source>
        <dbReference type="ARBA" id="ARBA00022777"/>
    </source>
</evidence>
<name>A0A0P1FK14_THAGE</name>
<dbReference type="GO" id="GO:0005536">
    <property type="term" value="F:D-glucose binding"/>
    <property type="evidence" value="ECO:0007669"/>
    <property type="project" value="InterPro"/>
</dbReference>
<dbReference type="CDD" id="cd24008">
    <property type="entry name" value="ASKHA_NBD_GLK"/>
    <property type="match status" value="1"/>
</dbReference>
<dbReference type="STRING" id="53501.SAMN04488043_12018"/>
<dbReference type="SUPFAM" id="SSF53067">
    <property type="entry name" value="Actin-like ATPase domain"/>
    <property type="match status" value="1"/>
</dbReference>
<dbReference type="EMBL" id="CYSA01000028">
    <property type="protein sequence ID" value="CUH68369.1"/>
    <property type="molecule type" value="Genomic_DNA"/>
</dbReference>
<sequence length="307" mass="32494">MRLVADIGGTNSRLALARQGRVQPGTARSYRNDDFSGFDAVTDRFLADIGKPRITEVVVAVAGPVIGTCARLTNRDWSFDAALITDRLGAARGRLINDLTALGYAVPVLENRHLHPVAAGIVPDGPVRQSLVVGIGTGFNVSPVIQSGDMVLCPDVEMGHVTLPTGVAAALETRQPGLSLGFPTVEDCFSGRGLTRLCAALTGQGDLSPAQIVEAYGIVADLTEAVDFYADLIGCLLRDLLLAYMPMAGIYFAGSVARALLSLPAASRLNTTFQHPFDINIRVQCPLWIIADDRAGLLGCSRIAPMP</sequence>
<dbReference type="Pfam" id="PF02685">
    <property type="entry name" value="Glucokinase"/>
    <property type="match status" value="1"/>
</dbReference>
<dbReference type="AlphaFoldDB" id="A0A0P1FK14"/>
<comment type="similarity">
    <text evidence="3">Belongs to the bacterial glucokinase family.</text>
</comment>
<evidence type="ECO:0000313" key="5">
    <source>
        <dbReference type="Proteomes" id="UP000051587"/>
    </source>
</evidence>
<dbReference type="Gene3D" id="3.30.420.40">
    <property type="match status" value="1"/>
</dbReference>
<evidence type="ECO:0000313" key="4">
    <source>
        <dbReference type="EMBL" id="CUH68369.1"/>
    </source>
</evidence>
<keyword evidence="2 4" id="KW-0418">Kinase</keyword>
<dbReference type="PANTHER" id="PTHR47690:SF1">
    <property type="entry name" value="GLUCOKINASE"/>
    <property type="match status" value="1"/>
</dbReference>
<proteinExistence type="inferred from homology"/>
<evidence type="ECO:0000256" key="3">
    <source>
        <dbReference type="RuleBase" id="RU004046"/>
    </source>
</evidence>
<reference evidence="4 5" key="1">
    <citation type="submission" date="2015-09" db="EMBL/GenBank/DDBJ databases">
        <authorList>
            <consortium name="Swine Surveillance"/>
        </authorList>
    </citation>
    <scope>NUCLEOTIDE SEQUENCE [LARGE SCALE GENOMIC DNA]</scope>
    <source>
        <strain evidence="4 5">CECT 4357</strain>
    </source>
</reference>
<dbReference type="OrthoDB" id="9765195at2"/>
<accession>A0A0P1FK14</accession>
<dbReference type="InterPro" id="IPR050201">
    <property type="entry name" value="Bacterial_glucokinase"/>
</dbReference>
<evidence type="ECO:0000256" key="1">
    <source>
        <dbReference type="ARBA" id="ARBA00022679"/>
    </source>
</evidence>
<protein>
    <submittedName>
        <fullName evidence="4">Glucokinase</fullName>
        <ecNumber evidence="4">2.7.1.2</ecNumber>
    </submittedName>
</protein>
<dbReference type="Gene3D" id="3.40.367.20">
    <property type="match status" value="1"/>
</dbReference>
<dbReference type="RefSeq" id="WP_058264209.1">
    <property type="nucleotide sequence ID" value="NZ_CP051181.1"/>
</dbReference>
<dbReference type="GO" id="GO:0005829">
    <property type="term" value="C:cytosol"/>
    <property type="evidence" value="ECO:0007669"/>
    <property type="project" value="TreeGrafter"/>
</dbReference>
<dbReference type="GO" id="GO:0004340">
    <property type="term" value="F:glucokinase activity"/>
    <property type="evidence" value="ECO:0007669"/>
    <property type="project" value="UniProtKB-EC"/>
</dbReference>
<dbReference type="GO" id="GO:0006096">
    <property type="term" value="P:glycolytic process"/>
    <property type="evidence" value="ECO:0007669"/>
    <property type="project" value="InterPro"/>
</dbReference>
<keyword evidence="5" id="KW-1185">Reference proteome</keyword>
<organism evidence="4 5">
    <name type="scientific">Thalassovita gelatinovora</name>
    <name type="common">Thalassobius gelatinovorus</name>
    <dbReference type="NCBI Taxonomy" id="53501"/>
    <lineage>
        <taxon>Bacteria</taxon>
        <taxon>Pseudomonadati</taxon>
        <taxon>Pseudomonadota</taxon>
        <taxon>Alphaproteobacteria</taxon>
        <taxon>Rhodobacterales</taxon>
        <taxon>Roseobacteraceae</taxon>
        <taxon>Thalassovita</taxon>
    </lineage>
</organism>